<evidence type="ECO:0000259" key="1">
    <source>
        <dbReference type="Pfam" id="PF00535"/>
    </source>
</evidence>
<proteinExistence type="predicted"/>
<dbReference type="GO" id="GO:0016740">
    <property type="term" value="F:transferase activity"/>
    <property type="evidence" value="ECO:0007669"/>
    <property type="project" value="UniProtKB-KW"/>
</dbReference>
<name>A0A4R9JUN1_9LEPT</name>
<dbReference type="RefSeq" id="WP_135625449.1">
    <property type="nucleotide sequence ID" value="NZ_RQGD01000046.1"/>
</dbReference>
<dbReference type="Gene3D" id="3.90.550.10">
    <property type="entry name" value="Spore Coat Polysaccharide Biosynthesis Protein SpsA, Chain A"/>
    <property type="match status" value="1"/>
</dbReference>
<dbReference type="PANTHER" id="PTHR43685:SF2">
    <property type="entry name" value="GLYCOSYLTRANSFERASE 2-LIKE DOMAIN-CONTAINING PROTEIN"/>
    <property type="match status" value="1"/>
</dbReference>
<dbReference type="Proteomes" id="UP000297693">
    <property type="component" value="Unassembled WGS sequence"/>
</dbReference>
<dbReference type="InterPro" id="IPR029044">
    <property type="entry name" value="Nucleotide-diphossugar_trans"/>
</dbReference>
<dbReference type="AlphaFoldDB" id="A0A4R9JUN1"/>
<evidence type="ECO:0000313" key="3">
    <source>
        <dbReference type="Proteomes" id="UP000297693"/>
    </source>
</evidence>
<feature type="domain" description="Glycosyltransferase 2-like" evidence="1">
    <location>
        <begin position="16"/>
        <end position="147"/>
    </location>
</feature>
<dbReference type="InterPro" id="IPR050834">
    <property type="entry name" value="Glycosyltransf_2"/>
</dbReference>
<accession>A0A4R9JUN1</accession>
<dbReference type="Pfam" id="PF00535">
    <property type="entry name" value="Glycos_transf_2"/>
    <property type="match status" value="1"/>
</dbReference>
<keyword evidence="2" id="KW-0808">Transferase</keyword>
<dbReference type="OrthoDB" id="305760at2"/>
<reference evidence="2" key="1">
    <citation type="journal article" date="2019" name="PLoS Negl. Trop. Dis.">
        <title>Revisiting the worldwide diversity of Leptospira species in the environment.</title>
        <authorList>
            <person name="Vincent A.T."/>
            <person name="Schiettekatte O."/>
            <person name="Bourhy P."/>
            <person name="Veyrier F.J."/>
            <person name="Picardeau M."/>
        </authorList>
    </citation>
    <scope>NUCLEOTIDE SEQUENCE [LARGE SCALE GENOMIC DNA]</scope>
    <source>
        <strain evidence="2">201702476</strain>
    </source>
</reference>
<dbReference type="SUPFAM" id="SSF53448">
    <property type="entry name" value="Nucleotide-diphospho-sugar transferases"/>
    <property type="match status" value="1"/>
</dbReference>
<organism evidence="2 3">
    <name type="scientific">Leptospira ognonensis</name>
    <dbReference type="NCBI Taxonomy" id="2484945"/>
    <lineage>
        <taxon>Bacteria</taxon>
        <taxon>Pseudomonadati</taxon>
        <taxon>Spirochaetota</taxon>
        <taxon>Spirochaetia</taxon>
        <taxon>Leptospirales</taxon>
        <taxon>Leptospiraceae</taxon>
        <taxon>Leptospira</taxon>
    </lineage>
</organism>
<evidence type="ECO:0000313" key="2">
    <source>
        <dbReference type="EMBL" id="TGL56529.1"/>
    </source>
</evidence>
<protein>
    <submittedName>
        <fullName evidence="2">Glycosyltransferase family 2 protein</fullName>
    </submittedName>
</protein>
<dbReference type="EMBL" id="RQGD01000046">
    <property type="protein sequence ID" value="TGL56529.1"/>
    <property type="molecule type" value="Genomic_DNA"/>
</dbReference>
<gene>
    <name evidence="2" type="ORF">EHQ58_18095</name>
</gene>
<sequence length="456" mass="53230">MVPPNERKANSASLYVILPVHNRKNVTEKLIRSLKEQTDQDFTLVLVDDGSTDGTSEMVRGYFGNVVVIRGKGNWWWGGSLHQGYKWLTKNKVSSDANILILNDDVVFEKDFLQVGIKKIDDNPDALILSQDYDSVTGELLDSGSNVDWEHLIFSNAKSPEEINILSTRGLFFKMRVFYEIGGFHPTLIPHYQSDYEFTHRAYRKGFRMLTFPELRLKEDTKQTGIRVRANGFQGFLQNYFSKRSNYYQLSWFAFILFVCPWRWKFKNLVRVSIPYRYFLAPLFYQLKSFIIYTKQKGLVFHITLKIKVLKESVFLLRILRNCIKRTKYKLSDFRVLPAEKRIQKAGHIETFHTFTYIRGIYYVRFIGWAVDPTNPERPAKSVLVVKDQKEVLGTLAHLKLKRADIMKAHAKRRLPKCGFIGYINMGKVDYLQGIEFFAVSPRGKVIQKLEMEPIR</sequence>
<comment type="caution">
    <text evidence="2">The sequence shown here is derived from an EMBL/GenBank/DDBJ whole genome shotgun (WGS) entry which is preliminary data.</text>
</comment>
<dbReference type="PANTHER" id="PTHR43685">
    <property type="entry name" value="GLYCOSYLTRANSFERASE"/>
    <property type="match status" value="1"/>
</dbReference>
<dbReference type="InterPro" id="IPR001173">
    <property type="entry name" value="Glyco_trans_2-like"/>
</dbReference>
<keyword evidence="3" id="KW-1185">Reference proteome</keyword>